<keyword evidence="2" id="KW-1185">Reference proteome</keyword>
<evidence type="ECO:0000313" key="1">
    <source>
        <dbReference type="EMBL" id="TFC07006.1"/>
    </source>
</evidence>
<organism evidence="1 2">
    <name type="scientific">Cryobacterium adonitolivorans</name>
    <dbReference type="NCBI Taxonomy" id="1259189"/>
    <lineage>
        <taxon>Bacteria</taxon>
        <taxon>Bacillati</taxon>
        <taxon>Actinomycetota</taxon>
        <taxon>Actinomycetes</taxon>
        <taxon>Micrococcales</taxon>
        <taxon>Microbacteriaceae</taxon>
        <taxon>Cryobacterium</taxon>
    </lineage>
</organism>
<name>A0A4R8WCK7_9MICO</name>
<evidence type="ECO:0000313" key="2">
    <source>
        <dbReference type="Proteomes" id="UP000297907"/>
    </source>
</evidence>
<dbReference type="RefSeq" id="WP_134452090.1">
    <property type="nucleotide sequence ID" value="NZ_SOFL01000002.1"/>
</dbReference>
<sequence length="193" mass="21767">MTDATQHARVPISRIVDEGLLIALSSVRMAVKNDIIVAGLAEHADYDMARFAASARREMLALAEENQESAERVRVQRKELTSSTWRYDLTQDQLMDLRKLKLRRKVHKLLAVALAAVAEDEEQVARLVRDAQKAASNELQDAMHTRLMRLSIDALDPEYQLRRAERTEMFVLVDLALLKLKADEAAGQGPGDY</sequence>
<proteinExistence type="predicted"/>
<dbReference type="OrthoDB" id="5118185at2"/>
<accession>A0A4R8WCK7</accession>
<protein>
    <recommendedName>
        <fullName evidence="3">Asparagine synthase</fullName>
    </recommendedName>
</protein>
<dbReference type="Proteomes" id="UP000297907">
    <property type="component" value="Unassembled WGS sequence"/>
</dbReference>
<comment type="caution">
    <text evidence="1">The sequence shown here is derived from an EMBL/GenBank/DDBJ whole genome shotgun (WGS) entry which is preliminary data.</text>
</comment>
<gene>
    <name evidence="1" type="ORF">E3O42_01100</name>
</gene>
<evidence type="ECO:0008006" key="3">
    <source>
        <dbReference type="Google" id="ProtNLM"/>
    </source>
</evidence>
<dbReference type="EMBL" id="SOFL01000002">
    <property type="protein sequence ID" value="TFC07006.1"/>
    <property type="molecule type" value="Genomic_DNA"/>
</dbReference>
<dbReference type="AlphaFoldDB" id="A0A4R8WCK7"/>
<reference evidence="1 2" key="1">
    <citation type="submission" date="2019-03" db="EMBL/GenBank/DDBJ databases">
        <title>Genomics of glacier-inhabiting Cryobacterium strains.</title>
        <authorList>
            <person name="Liu Q."/>
            <person name="Xin Y.-H."/>
        </authorList>
    </citation>
    <scope>NUCLEOTIDE SEQUENCE [LARGE SCALE GENOMIC DNA]</scope>
    <source>
        <strain evidence="1 2">RHLS22-1</strain>
    </source>
</reference>